<dbReference type="AlphaFoldDB" id="A0A858RHX2"/>
<dbReference type="KEGG" id="luo:HHL09_09560"/>
<evidence type="ECO:0000259" key="2">
    <source>
        <dbReference type="Pfam" id="PF08327"/>
    </source>
</evidence>
<keyword evidence="4" id="KW-1185">Reference proteome</keyword>
<protein>
    <submittedName>
        <fullName evidence="3">ATPase</fullName>
    </submittedName>
</protein>
<dbReference type="Proteomes" id="UP000501812">
    <property type="component" value="Chromosome"/>
</dbReference>
<dbReference type="EMBL" id="CP051774">
    <property type="protein sequence ID" value="QJE96019.1"/>
    <property type="molecule type" value="Genomic_DNA"/>
</dbReference>
<proteinExistence type="inferred from homology"/>
<dbReference type="RefSeq" id="WP_169454332.1">
    <property type="nucleotide sequence ID" value="NZ_CP051774.1"/>
</dbReference>
<comment type="similarity">
    <text evidence="1">Belongs to the AHA1 family.</text>
</comment>
<evidence type="ECO:0000313" key="3">
    <source>
        <dbReference type="EMBL" id="QJE96019.1"/>
    </source>
</evidence>
<accession>A0A858RHX2</accession>
<gene>
    <name evidence="3" type="ORF">HHL09_09560</name>
</gene>
<dbReference type="Gene3D" id="3.30.530.20">
    <property type="match status" value="1"/>
</dbReference>
<dbReference type="CDD" id="cd08893">
    <property type="entry name" value="SRPBCC_CalC_Aha1-like_GntR-HTH"/>
    <property type="match status" value="1"/>
</dbReference>
<name>A0A858RHX2_9BACT</name>
<evidence type="ECO:0000313" key="4">
    <source>
        <dbReference type="Proteomes" id="UP000501812"/>
    </source>
</evidence>
<dbReference type="SUPFAM" id="SSF55961">
    <property type="entry name" value="Bet v1-like"/>
    <property type="match status" value="1"/>
</dbReference>
<sequence>MSTPKLVYVTQIRTTPAELWKALTDPDFIRQYWFGCTNTSSWKEGDPIESRDPDGSIAWQGKILKSVPEEELVFTFDSKNIEHSEKPSRVSFKIDRLPQAMQLTITHDEFPEVSAVRDRVSNGWPSIIENIRSLLETGQLVDHKVSCKAS</sequence>
<dbReference type="InterPro" id="IPR013538">
    <property type="entry name" value="ASHA1/2-like_C"/>
</dbReference>
<evidence type="ECO:0000256" key="1">
    <source>
        <dbReference type="ARBA" id="ARBA00006817"/>
    </source>
</evidence>
<organism evidence="3 4">
    <name type="scientific">Luteolibacter luteus</name>
    <dbReference type="NCBI Taxonomy" id="2728835"/>
    <lineage>
        <taxon>Bacteria</taxon>
        <taxon>Pseudomonadati</taxon>
        <taxon>Verrucomicrobiota</taxon>
        <taxon>Verrucomicrobiia</taxon>
        <taxon>Verrucomicrobiales</taxon>
        <taxon>Verrucomicrobiaceae</taxon>
        <taxon>Luteolibacter</taxon>
    </lineage>
</organism>
<feature type="domain" description="Activator of Hsp90 ATPase homologue 1/2-like C-terminal" evidence="2">
    <location>
        <begin position="14"/>
        <end position="136"/>
    </location>
</feature>
<reference evidence="3 4" key="1">
    <citation type="submission" date="2020-04" db="EMBL/GenBank/DDBJ databases">
        <title>Luteolibacter sp. G-1-1-1 isolated from soil.</title>
        <authorList>
            <person name="Dahal R.H."/>
        </authorList>
    </citation>
    <scope>NUCLEOTIDE SEQUENCE [LARGE SCALE GENOMIC DNA]</scope>
    <source>
        <strain evidence="3 4">G-1-1-1</strain>
    </source>
</reference>
<dbReference type="InterPro" id="IPR023393">
    <property type="entry name" value="START-like_dom_sf"/>
</dbReference>
<dbReference type="Pfam" id="PF08327">
    <property type="entry name" value="AHSA1"/>
    <property type="match status" value="1"/>
</dbReference>